<evidence type="ECO:0000259" key="6">
    <source>
        <dbReference type="SMART" id="SM00983"/>
    </source>
</evidence>
<sequence length="213" mass="22863">MPPKRVVIVAGGELSVDYLAVLDEEDYIIGADRGAMFLVSHGYSPDISVGDFDSVSSEAFEVIEAGSKRVITCDAIDKDLIDSEMALELALEQQPQSILLLGVTGTRLDHTLAGIQMMTRALEQGVACSAMNTHNYVTLISSRADITERGYTYVSLLPLTPEVTGITLHGFQYPLTDATLKLGHSLGISNKLIAPSGTVSIRSGHLLIIQSKD</sequence>
<dbReference type="EC" id="2.7.6.2" evidence="5"/>
<name>A0A2Z2KDK5_9BACL</name>
<dbReference type="CDD" id="cd07995">
    <property type="entry name" value="TPK"/>
    <property type="match status" value="1"/>
</dbReference>
<evidence type="ECO:0000256" key="4">
    <source>
        <dbReference type="ARBA" id="ARBA00022840"/>
    </source>
</evidence>
<keyword evidence="8" id="KW-1185">Reference proteome</keyword>
<dbReference type="AlphaFoldDB" id="A0A2Z2KDK5"/>
<dbReference type="InterPro" id="IPR007371">
    <property type="entry name" value="TPK_catalytic"/>
</dbReference>
<dbReference type="SUPFAM" id="SSF63999">
    <property type="entry name" value="Thiamin pyrophosphokinase, catalytic domain"/>
    <property type="match status" value="1"/>
</dbReference>
<organism evidence="7 8">
    <name type="scientific">Paenibacillus donghaensis</name>
    <dbReference type="NCBI Taxonomy" id="414771"/>
    <lineage>
        <taxon>Bacteria</taxon>
        <taxon>Bacillati</taxon>
        <taxon>Bacillota</taxon>
        <taxon>Bacilli</taxon>
        <taxon>Bacillales</taxon>
        <taxon>Paenibacillaceae</taxon>
        <taxon>Paenibacillus</taxon>
    </lineage>
</organism>
<gene>
    <name evidence="7" type="ORF">B9T62_14535</name>
</gene>
<protein>
    <recommendedName>
        <fullName evidence="5">Thiamine diphosphokinase</fullName>
        <ecNumber evidence="5">2.7.6.2</ecNumber>
    </recommendedName>
</protein>
<evidence type="ECO:0000256" key="3">
    <source>
        <dbReference type="ARBA" id="ARBA00022777"/>
    </source>
</evidence>
<reference evidence="7 8" key="1">
    <citation type="submission" date="2017-06" db="EMBL/GenBank/DDBJ databases">
        <title>Complete genome sequence of Paenibacillus donghaensis KCTC 13049T isolated from East Sea sediment, South Korea.</title>
        <authorList>
            <person name="Jung B.K."/>
            <person name="Hong S.-J."/>
            <person name="Shin J.-H."/>
        </authorList>
    </citation>
    <scope>NUCLEOTIDE SEQUENCE [LARGE SCALE GENOMIC DNA]</scope>
    <source>
        <strain evidence="7 8">KCTC 13049</strain>
    </source>
</reference>
<dbReference type="Proteomes" id="UP000249890">
    <property type="component" value="Chromosome"/>
</dbReference>
<evidence type="ECO:0000256" key="5">
    <source>
        <dbReference type="NCBIfam" id="TIGR01378"/>
    </source>
</evidence>
<proteinExistence type="predicted"/>
<dbReference type="InterPro" id="IPR036759">
    <property type="entry name" value="TPK_catalytic_sf"/>
</dbReference>
<dbReference type="InterPro" id="IPR007373">
    <property type="entry name" value="Thiamin_PyroPKinase_B1-bd"/>
</dbReference>
<dbReference type="GO" id="GO:0005524">
    <property type="term" value="F:ATP binding"/>
    <property type="evidence" value="ECO:0007669"/>
    <property type="project" value="UniProtKB-KW"/>
</dbReference>
<dbReference type="Pfam" id="PF04263">
    <property type="entry name" value="TPK_catalytic"/>
    <property type="match status" value="1"/>
</dbReference>
<dbReference type="PANTHER" id="PTHR41299">
    <property type="entry name" value="THIAMINE PYROPHOSPHOKINASE"/>
    <property type="match status" value="1"/>
</dbReference>
<dbReference type="InterPro" id="IPR053149">
    <property type="entry name" value="TPK"/>
</dbReference>
<dbReference type="OrthoDB" id="9804377at2"/>
<dbReference type="GO" id="GO:0009229">
    <property type="term" value="P:thiamine diphosphate biosynthetic process"/>
    <property type="evidence" value="ECO:0007669"/>
    <property type="project" value="InterPro"/>
</dbReference>
<dbReference type="PANTHER" id="PTHR41299:SF1">
    <property type="entry name" value="THIAMINE PYROPHOSPHOKINASE"/>
    <property type="match status" value="1"/>
</dbReference>
<evidence type="ECO:0000256" key="2">
    <source>
        <dbReference type="ARBA" id="ARBA00022741"/>
    </source>
</evidence>
<dbReference type="InterPro" id="IPR006282">
    <property type="entry name" value="Thi_PPkinase"/>
</dbReference>
<dbReference type="Gene3D" id="3.40.50.10240">
    <property type="entry name" value="Thiamin pyrophosphokinase, catalytic domain"/>
    <property type="match status" value="1"/>
</dbReference>
<keyword evidence="3 7" id="KW-0418">Kinase</keyword>
<feature type="domain" description="Thiamin pyrophosphokinase thiamin-binding" evidence="6">
    <location>
        <begin position="137"/>
        <end position="207"/>
    </location>
</feature>
<accession>A0A2Z2KDK5</accession>
<evidence type="ECO:0000313" key="8">
    <source>
        <dbReference type="Proteomes" id="UP000249890"/>
    </source>
</evidence>
<dbReference type="GO" id="GO:0016301">
    <property type="term" value="F:kinase activity"/>
    <property type="evidence" value="ECO:0007669"/>
    <property type="project" value="UniProtKB-KW"/>
</dbReference>
<dbReference type="RefSeq" id="WP_087915892.1">
    <property type="nucleotide sequence ID" value="NZ_CP021780.1"/>
</dbReference>
<dbReference type="GO" id="GO:0030975">
    <property type="term" value="F:thiamine binding"/>
    <property type="evidence" value="ECO:0007669"/>
    <property type="project" value="InterPro"/>
</dbReference>
<dbReference type="GO" id="GO:0004788">
    <property type="term" value="F:thiamine diphosphokinase activity"/>
    <property type="evidence" value="ECO:0007669"/>
    <property type="project" value="UniProtKB-UniRule"/>
</dbReference>
<dbReference type="Pfam" id="PF04265">
    <property type="entry name" value="TPK_B1_binding"/>
    <property type="match status" value="1"/>
</dbReference>
<dbReference type="NCBIfam" id="TIGR01378">
    <property type="entry name" value="thi_PPkinase"/>
    <property type="match status" value="1"/>
</dbReference>
<dbReference type="SMART" id="SM00983">
    <property type="entry name" value="TPK_B1_binding"/>
    <property type="match status" value="1"/>
</dbReference>
<evidence type="ECO:0000313" key="7">
    <source>
        <dbReference type="EMBL" id="ASA21885.1"/>
    </source>
</evidence>
<dbReference type="GO" id="GO:0006772">
    <property type="term" value="P:thiamine metabolic process"/>
    <property type="evidence" value="ECO:0007669"/>
    <property type="project" value="UniProtKB-UniRule"/>
</dbReference>
<dbReference type="SUPFAM" id="SSF63862">
    <property type="entry name" value="Thiamin pyrophosphokinase, substrate-binding domain"/>
    <property type="match status" value="1"/>
</dbReference>
<dbReference type="EMBL" id="CP021780">
    <property type="protein sequence ID" value="ASA21885.1"/>
    <property type="molecule type" value="Genomic_DNA"/>
</dbReference>
<evidence type="ECO:0000256" key="1">
    <source>
        <dbReference type="ARBA" id="ARBA00022679"/>
    </source>
</evidence>
<keyword evidence="1" id="KW-0808">Transferase</keyword>
<keyword evidence="4" id="KW-0067">ATP-binding</keyword>
<dbReference type="KEGG" id="pdh:B9T62_14535"/>
<dbReference type="InterPro" id="IPR036371">
    <property type="entry name" value="TPK_B1-bd_sf"/>
</dbReference>
<keyword evidence="2" id="KW-0547">Nucleotide-binding</keyword>